<evidence type="ECO:0000256" key="1">
    <source>
        <dbReference type="ARBA" id="ARBA00004651"/>
    </source>
</evidence>
<evidence type="ECO:0000256" key="5">
    <source>
        <dbReference type="ARBA" id="ARBA00023136"/>
    </source>
</evidence>
<keyword evidence="5 6" id="KW-0472">Membrane</keyword>
<proteinExistence type="predicted"/>
<feature type="domain" description="NADH-Ubiquinone oxidoreductase (complex I) chain 5 N-terminal" evidence="8">
    <location>
        <begin position="77"/>
        <end position="117"/>
    </location>
</feature>
<dbReference type="EMBL" id="BARV01018463">
    <property type="protein sequence ID" value="GAI20091.1"/>
    <property type="molecule type" value="Genomic_DNA"/>
</dbReference>
<dbReference type="PRINTS" id="PR01434">
    <property type="entry name" value="NADHDHGNASE5"/>
</dbReference>
<evidence type="ECO:0000256" key="3">
    <source>
        <dbReference type="ARBA" id="ARBA00022692"/>
    </source>
</evidence>
<dbReference type="GO" id="GO:0005886">
    <property type="term" value="C:plasma membrane"/>
    <property type="evidence" value="ECO:0007669"/>
    <property type="project" value="UniProtKB-SubCell"/>
</dbReference>
<accession>X1MPZ6</accession>
<evidence type="ECO:0000313" key="9">
    <source>
        <dbReference type="EMBL" id="GAI20091.1"/>
    </source>
</evidence>
<feature type="transmembrane region" description="Helical" evidence="6">
    <location>
        <begin position="203"/>
        <end position="224"/>
    </location>
</feature>
<protein>
    <recommendedName>
        <fullName evidence="10">NADH:quinone oxidoreductase/Mrp antiporter membrane subunit domain-containing protein</fullName>
    </recommendedName>
</protein>
<dbReference type="InterPro" id="IPR050586">
    <property type="entry name" value="CPA3_Na-H_Antiporter_D"/>
</dbReference>
<comment type="subcellular location">
    <subcellularLocation>
        <location evidence="1">Cell membrane</location>
        <topology evidence="1">Multi-pass membrane protein</topology>
    </subcellularLocation>
</comment>
<feature type="transmembrane region" description="Helical" evidence="6">
    <location>
        <begin position="139"/>
        <end position="157"/>
    </location>
</feature>
<feature type="transmembrane region" description="Helical" evidence="6">
    <location>
        <begin position="38"/>
        <end position="59"/>
    </location>
</feature>
<feature type="non-terminal residue" evidence="9">
    <location>
        <position position="229"/>
    </location>
</feature>
<name>X1MPZ6_9ZZZZ</name>
<feature type="transmembrane region" description="Helical" evidence="6">
    <location>
        <begin position="169"/>
        <end position="191"/>
    </location>
</feature>
<evidence type="ECO:0000259" key="8">
    <source>
        <dbReference type="Pfam" id="PF00662"/>
    </source>
</evidence>
<sequence>MILHAPILAILIPLFAAFLMPVVGILAHRRGIKRAREWFAIAAVLAEFAIVVSMLPAVWGGQVLVYQLGGWQPPWGINLAIDGLNLLVALIVAGIGALVVIYSFVYMERDTGLDQYYTLFLLILAGMMGVALTGDIFNLYVFFEIMCISSYALVAFRRNWQSIEASIKYMIVSSLGTSFILLGIALLYGLAGSLNIADLAQKLGPVASSAVIVPLALFVTGFGIKIAMV</sequence>
<reference evidence="9" key="1">
    <citation type="journal article" date="2014" name="Front. Microbiol.">
        <title>High frequency of phylogenetically diverse reductive dehalogenase-homologous genes in deep subseafloor sedimentary metagenomes.</title>
        <authorList>
            <person name="Kawai M."/>
            <person name="Futagami T."/>
            <person name="Toyoda A."/>
            <person name="Takaki Y."/>
            <person name="Nishi S."/>
            <person name="Hori S."/>
            <person name="Arai W."/>
            <person name="Tsubouchi T."/>
            <person name="Morono Y."/>
            <person name="Uchiyama I."/>
            <person name="Ito T."/>
            <person name="Fujiyama A."/>
            <person name="Inagaki F."/>
            <person name="Takami H."/>
        </authorList>
    </citation>
    <scope>NUCLEOTIDE SEQUENCE</scope>
    <source>
        <strain evidence="9">Expedition CK06-06</strain>
    </source>
</reference>
<keyword evidence="3 6" id="KW-0812">Transmembrane</keyword>
<gene>
    <name evidence="9" type="ORF">S06H3_31220</name>
</gene>
<feature type="domain" description="NADH:quinone oxidoreductase/Mrp antiporter transmembrane" evidence="7">
    <location>
        <begin position="134"/>
        <end position="229"/>
    </location>
</feature>
<evidence type="ECO:0000256" key="6">
    <source>
        <dbReference type="SAM" id="Phobius"/>
    </source>
</evidence>
<feature type="transmembrane region" description="Helical" evidence="6">
    <location>
        <begin position="116"/>
        <end position="133"/>
    </location>
</feature>
<dbReference type="PANTHER" id="PTHR42703">
    <property type="entry name" value="NADH DEHYDROGENASE"/>
    <property type="match status" value="1"/>
</dbReference>
<keyword evidence="4 6" id="KW-1133">Transmembrane helix</keyword>
<dbReference type="InterPro" id="IPR001516">
    <property type="entry name" value="Proton_antipo_N"/>
</dbReference>
<dbReference type="AlphaFoldDB" id="X1MPZ6"/>
<dbReference type="Pfam" id="PF00361">
    <property type="entry name" value="Proton_antipo_M"/>
    <property type="match status" value="1"/>
</dbReference>
<organism evidence="9">
    <name type="scientific">marine sediment metagenome</name>
    <dbReference type="NCBI Taxonomy" id="412755"/>
    <lineage>
        <taxon>unclassified sequences</taxon>
        <taxon>metagenomes</taxon>
        <taxon>ecological metagenomes</taxon>
    </lineage>
</organism>
<evidence type="ECO:0000259" key="7">
    <source>
        <dbReference type="Pfam" id="PF00361"/>
    </source>
</evidence>
<comment type="caution">
    <text evidence="9">The sequence shown here is derived from an EMBL/GenBank/DDBJ whole genome shotgun (WGS) entry which is preliminary data.</text>
</comment>
<evidence type="ECO:0000256" key="2">
    <source>
        <dbReference type="ARBA" id="ARBA00022475"/>
    </source>
</evidence>
<keyword evidence="2" id="KW-1003">Cell membrane</keyword>
<feature type="transmembrane region" description="Helical" evidence="6">
    <location>
        <begin position="79"/>
        <end position="104"/>
    </location>
</feature>
<evidence type="ECO:0000256" key="4">
    <source>
        <dbReference type="ARBA" id="ARBA00022989"/>
    </source>
</evidence>
<evidence type="ECO:0008006" key="10">
    <source>
        <dbReference type="Google" id="ProtNLM"/>
    </source>
</evidence>
<feature type="transmembrane region" description="Helical" evidence="6">
    <location>
        <begin position="6"/>
        <end position="26"/>
    </location>
</feature>
<dbReference type="Pfam" id="PF00662">
    <property type="entry name" value="Proton_antipo_N"/>
    <property type="match status" value="1"/>
</dbReference>
<dbReference type="PANTHER" id="PTHR42703:SF1">
    <property type="entry name" value="NA(+)_H(+) ANTIPORTER SUBUNIT D1"/>
    <property type="match status" value="1"/>
</dbReference>
<dbReference type="InterPro" id="IPR001750">
    <property type="entry name" value="ND/Mrp_TM"/>
</dbReference>